<keyword evidence="2" id="KW-1185">Reference proteome</keyword>
<feature type="non-terminal residue" evidence="1">
    <location>
        <position position="1"/>
    </location>
</feature>
<dbReference type="OrthoDB" id="26719at2759"/>
<proteinExistence type="predicted"/>
<dbReference type="Proteomes" id="UP000727407">
    <property type="component" value="Unassembled WGS sequence"/>
</dbReference>
<evidence type="ECO:0000313" key="2">
    <source>
        <dbReference type="Proteomes" id="UP000727407"/>
    </source>
</evidence>
<dbReference type="InterPro" id="IPR050372">
    <property type="entry name" value="Neurexin-related_CASP"/>
</dbReference>
<accession>A0A8J4X225</accession>
<dbReference type="Gene3D" id="2.60.120.200">
    <property type="match status" value="1"/>
</dbReference>
<name>A0A8J4X225_CLAMG</name>
<organism evidence="1 2">
    <name type="scientific">Clarias magur</name>
    <name type="common">Asian catfish</name>
    <name type="synonym">Macropteronotus magur</name>
    <dbReference type="NCBI Taxonomy" id="1594786"/>
    <lineage>
        <taxon>Eukaryota</taxon>
        <taxon>Metazoa</taxon>
        <taxon>Chordata</taxon>
        <taxon>Craniata</taxon>
        <taxon>Vertebrata</taxon>
        <taxon>Euteleostomi</taxon>
        <taxon>Actinopterygii</taxon>
        <taxon>Neopterygii</taxon>
        <taxon>Teleostei</taxon>
        <taxon>Ostariophysi</taxon>
        <taxon>Siluriformes</taxon>
        <taxon>Clariidae</taxon>
        <taxon>Clarias</taxon>
    </lineage>
</organism>
<dbReference type="EMBL" id="QNUK01000117">
    <property type="protein sequence ID" value="KAF5901217.1"/>
    <property type="molecule type" value="Genomic_DNA"/>
</dbReference>
<dbReference type="SUPFAM" id="SSF49899">
    <property type="entry name" value="Concanavalin A-like lectins/glucanases"/>
    <property type="match status" value="1"/>
</dbReference>
<protein>
    <submittedName>
        <fullName evidence="1">Contactin-associated protein-like 2</fullName>
    </submittedName>
</protein>
<reference evidence="1" key="1">
    <citation type="submission" date="2020-07" db="EMBL/GenBank/DDBJ databases">
        <title>Clarias magur genome sequencing, assembly and annotation.</title>
        <authorList>
            <person name="Kushwaha B."/>
            <person name="Kumar R."/>
            <person name="Das P."/>
            <person name="Joshi C.G."/>
            <person name="Kumar D."/>
            <person name="Nagpure N.S."/>
            <person name="Pandey M."/>
            <person name="Agarwal S."/>
            <person name="Srivastava S."/>
            <person name="Singh M."/>
            <person name="Sahoo L."/>
            <person name="Jayasankar P."/>
            <person name="Meher P.K."/>
            <person name="Koringa P.G."/>
            <person name="Iquebal M.A."/>
            <person name="Das S.P."/>
            <person name="Bit A."/>
            <person name="Patnaik S."/>
            <person name="Patel N."/>
            <person name="Shah T.M."/>
            <person name="Hinsu A."/>
            <person name="Jena J.K."/>
        </authorList>
    </citation>
    <scope>NUCLEOTIDE SEQUENCE</scope>
    <source>
        <strain evidence="1">CIFAMagur01</strain>
        <tissue evidence="1">Testis</tissue>
    </source>
</reference>
<dbReference type="InterPro" id="IPR001791">
    <property type="entry name" value="Laminin_G"/>
</dbReference>
<dbReference type="CDD" id="cd00110">
    <property type="entry name" value="LamG"/>
    <property type="match status" value="1"/>
</dbReference>
<gene>
    <name evidence="1" type="ORF">DAT39_009086</name>
</gene>
<dbReference type="AlphaFoldDB" id="A0A8J4X225"/>
<dbReference type="InterPro" id="IPR013320">
    <property type="entry name" value="ConA-like_dom_sf"/>
</dbReference>
<feature type="non-terminal residue" evidence="1">
    <location>
        <position position="86"/>
    </location>
</feature>
<evidence type="ECO:0000313" key="1">
    <source>
        <dbReference type="EMBL" id="KAF5901217.1"/>
    </source>
</evidence>
<dbReference type="PANTHER" id="PTHR15036:SF33">
    <property type="entry name" value="CONTACTIN-ASSOCIATED PROTEIN-LIKE 2"/>
    <property type="match status" value="1"/>
</dbReference>
<sequence>RNLTFSCAASHTFPLSFNGTSFLQLPGRREHNMVSVSFQFRTWNSNGLLLFSALADGMLELTLRDGKAVAHISIAQRKSSHVDMMS</sequence>
<comment type="caution">
    <text evidence="1">The sequence shown here is derived from an EMBL/GenBank/DDBJ whole genome shotgun (WGS) entry which is preliminary data.</text>
</comment>
<dbReference type="PANTHER" id="PTHR15036">
    <property type="entry name" value="PIKACHURIN-LIKE PROTEIN"/>
    <property type="match status" value="1"/>
</dbReference>